<dbReference type="CDD" id="cd05233">
    <property type="entry name" value="SDR_c"/>
    <property type="match status" value="1"/>
</dbReference>
<gene>
    <name evidence="4" type="ORF">CC78DRAFT_507775</name>
</gene>
<keyword evidence="5" id="KW-1185">Reference proteome</keyword>
<comment type="similarity">
    <text evidence="1 3">Belongs to the short-chain dehydrogenases/reductases (SDR) family.</text>
</comment>
<dbReference type="Gene3D" id="3.40.50.720">
    <property type="entry name" value="NAD(P)-binding Rossmann-like Domain"/>
    <property type="match status" value="1"/>
</dbReference>
<name>A0A9P4NBC6_9PLEO</name>
<proteinExistence type="inferred from homology"/>
<dbReference type="AlphaFoldDB" id="A0A9P4NBC6"/>
<sequence>MATIKRDKHDIYPFISAKGRLAGAAKGKHILITGGGKGIGKAIAIEFALAGATKITITGRDQQALDTTKTLVESQSPGCTITTISADVTNPTSVSSIFAALPPGPPPDILINNAGVNADSKIADSDPDIWWRDWEVNVKGTYLCTRAYLRLLNGAAGTILNVSTSISDCVLPNMSSYATSKLAVNRFTECVQLEYGAQGVRCIAFHPGGVASTGMGERAPKQFQGMLLDTPELAAGTALYLSTPEAQYLDGRFVFASWDLEDVERRKEQIVGEDLLVSRVRYGGFLSTEIVGLEGR</sequence>
<dbReference type="EMBL" id="ML986580">
    <property type="protein sequence ID" value="KAF2270131.1"/>
    <property type="molecule type" value="Genomic_DNA"/>
</dbReference>
<reference evidence="5" key="1">
    <citation type="journal article" date="2020" name="Stud. Mycol.">
        <title>101 Dothideomycetes genomes: A test case for predicting lifestyles and emergence of pathogens.</title>
        <authorList>
            <person name="Haridas S."/>
            <person name="Albert R."/>
            <person name="Binder M."/>
            <person name="Bloem J."/>
            <person name="LaButti K."/>
            <person name="Salamov A."/>
            <person name="Andreopoulos B."/>
            <person name="Baker S."/>
            <person name="Barry K."/>
            <person name="Bills G."/>
            <person name="Bluhm B."/>
            <person name="Cannon C."/>
            <person name="Castanera R."/>
            <person name="Culley D."/>
            <person name="Daum C."/>
            <person name="Ezra D."/>
            <person name="Gonzalez J."/>
            <person name="Henrissat B."/>
            <person name="Kuo A."/>
            <person name="Liang C."/>
            <person name="Lipzen A."/>
            <person name="Lutzoni F."/>
            <person name="Magnuson J."/>
            <person name="Mondo S."/>
            <person name="Nolan M."/>
            <person name="Ohm R."/>
            <person name="Pangilinan J."/>
            <person name="Park H.-J."/>
            <person name="Ramirez L."/>
            <person name="Alfaro M."/>
            <person name="Sun H."/>
            <person name="Tritt A."/>
            <person name="Yoshinaga Y."/>
            <person name="Zwiers L.-H."/>
            <person name="Turgeon B."/>
            <person name="Goodwin S."/>
            <person name="Spatafora J."/>
            <person name="Crous P."/>
            <person name="Grigoriev I."/>
        </authorList>
    </citation>
    <scope>NUCLEOTIDE SEQUENCE [LARGE SCALE GENOMIC DNA]</scope>
    <source>
        <strain evidence="5">CBS 304.66</strain>
    </source>
</reference>
<keyword evidence="2" id="KW-0560">Oxidoreductase</keyword>
<dbReference type="Pfam" id="PF00106">
    <property type="entry name" value="adh_short"/>
    <property type="match status" value="1"/>
</dbReference>
<dbReference type="Proteomes" id="UP000800093">
    <property type="component" value="Unassembled WGS sequence"/>
</dbReference>
<evidence type="ECO:0000256" key="3">
    <source>
        <dbReference type="RuleBase" id="RU000363"/>
    </source>
</evidence>
<dbReference type="InterPro" id="IPR036291">
    <property type="entry name" value="NAD(P)-bd_dom_sf"/>
</dbReference>
<comment type="caution">
    <text evidence="4">The sequence shown here is derived from an EMBL/GenBank/DDBJ whole genome shotgun (WGS) entry which is preliminary data.</text>
</comment>
<evidence type="ECO:0000313" key="4">
    <source>
        <dbReference type="EMBL" id="KAF2270131.1"/>
    </source>
</evidence>
<dbReference type="PANTHER" id="PTHR42760:SF37">
    <property type="entry name" value="CLAVALDEHYDE DEHYDROGENASE"/>
    <property type="match status" value="1"/>
</dbReference>
<dbReference type="PANTHER" id="PTHR42760">
    <property type="entry name" value="SHORT-CHAIN DEHYDROGENASES/REDUCTASES FAMILY MEMBER"/>
    <property type="match status" value="1"/>
</dbReference>
<accession>A0A9P4NBC6</accession>
<dbReference type="GO" id="GO:0016616">
    <property type="term" value="F:oxidoreductase activity, acting on the CH-OH group of donors, NAD or NADP as acceptor"/>
    <property type="evidence" value="ECO:0007669"/>
    <property type="project" value="TreeGrafter"/>
</dbReference>
<dbReference type="PRINTS" id="PR00080">
    <property type="entry name" value="SDRFAMILY"/>
</dbReference>
<organism evidence="4 5">
    <name type="scientific">Lojkania enalia</name>
    <dbReference type="NCBI Taxonomy" id="147567"/>
    <lineage>
        <taxon>Eukaryota</taxon>
        <taxon>Fungi</taxon>
        <taxon>Dikarya</taxon>
        <taxon>Ascomycota</taxon>
        <taxon>Pezizomycotina</taxon>
        <taxon>Dothideomycetes</taxon>
        <taxon>Pleosporomycetidae</taxon>
        <taxon>Pleosporales</taxon>
        <taxon>Pleosporales incertae sedis</taxon>
        <taxon>Lojkania</taxon>
    </lineage>
</organism>
<protein>
    <submittedName>
        <fullName evidence="4">NAD(P)-binding protein</fullName>
    </submittedName>
</protein>
<dbReference type="PRINTS" id="PR00081">
    <property type="entry name" value="GDHRDH"/>
</dbReference>
<dbReference type="SUPFAM" id="SSF51735">
    <property type="entry name" value="NAD(P)-binding Rossmann-fold domains"/>
    <property type="match status" value="1"/>
</dbReference>
<dbReference type="OrthoDB" id="1933717at2759"/>
<dbReference type="InterPro" id="IPR002347">
    <property type="entry name" value="SDR_fam"/>
</dbReference>
<evidence type="ECO:0000313" key="5">
    <source>
        <dbReference type="Proteomes" id="UP000800093"/>
    </source>
</evidence>
<evidence type="ECO:0000256" key="1">
    <source>
        <dbReference type="ARBA" id="ARBA00006484"/>
    </source>
</evidence>
<evidence type="ECO:0000256" key="2">
    <source>
        <dbReference type="ARBA" id="ARBA00023002"/>
    </source>
</evidence>